<comment type="caution">
    <text evidence="2">The sequence shown here is derived from an EMBL/GenBank/DDBJ whole genome shotgun (WGS) entry which is preliminary data.</text>
</comment>
<accession>A0A9P7AR59</accession>
<dbReference type="Pfam" id="PF20231">
    <property type="entry name" value="DUF6589"/>
    <property type="match status" value="1"/>
</dbReference>
<organism evidence="2 3">
    <name type="scientific">Suillus plorans</name>
    <dbReference type="NCBI Taxonomy" id="116603"/>
    <lineage>
        <taxon>Eukaryota</taxon>
        <taxon>Fungi</taxon>
        <taxon>Dikarya</taxon>
        <taxon>Basidiomycota</taxon>
        <taxon>Agaricomycotina</taxon>
        <taxon>Agaricomycetes</taxon>
        <taxon>Agaricomycetidae</taxon>
        <taxon>Boletales</taxon>
        <taxon>Suillineae</taxon>
        <taxon>Suillaceae</taxon>
        <taxon>Suillus</taxon>
    </lineage>
</organism>
<dbReference type="GeneID" id="64598864"/>
<name>A0A9P7AR59_9AGAM</name>
<evidence type="ECO:0000259" key="1">
    <source>
        <dbReference type="Pfam" id="PF20231"/>
    </source>
</evidence>
<feature type="domain" description="DUF6589" evidence="1">
    <location>
        <begin position="128"/>
        <end position="246"/>
    </location>
</feature>
<dbReference type="RefSeq" id="XP_041160069.1">
    <property type="nucleotide sequence ID" value="XM_041305100.1"/>
</dbReference>
<proteinExistence type="predicted"/>
<dbReference type="Proteomes" id="UP000719766">
    <property type="component" value="Unassembled WGS sequence"/>
</dbReference>
<keyword evidence="3" id="KW-1185">Reference proteome</keyword>
<gene>
    <name evidence="2" type="ORF">HD556DRAFT_1432208</name>
</gene>
<dbReference type="EMBL" id="JABBWE010000029">
    <property type="protein sequence ID" value="KAG1793671.1"/>
    <property type="molecule type" value="Genomic_DNA"/>
</dbReference>
<reference evidence="2" key="1">
    <citation type="journal article" date="2020" name="New Phytol.">
        <title>Comparative genomics reveals dynamic genome evolution in host specialist ectomycorrhizal fungi.</title>
        <authorList>
            <person name="Lofgren L.A."/>
            <person name="Nguyen N.H."/>
            <person name="Vilgalys R."/>
            <person name="Ruytinx J."/>
            <person name="Liao H.L."/>
            <person name="Branco S."/>
            <person name="Kuo A."/>
            <person name="LaButti K."/>
            <person name="Lipzen A."/>
            <person name="Andreopoulos W."/>
            <person name="Pangilinan J."/>
            <person name="Riley R."/>
            <person name="Hundley H."/>
            <person name="Na H."/>
            <person name="Barry K."/>
            <person name="Grigoriev I.V."/>
            <person name="Stajich J.E."/>
            <person name="Kennedy P.G."/>
        </authorList>
    </citation>
    <scope>NUCLEOTIDE SEQUENCE</scope>
    <source>
        <strain evidence="2">S12</strain>
    </source>
</reference>
<protein>
    <recommendedName>
        <fullName evidence="1">DUF6589 domain-containing protein</fullName>
    </recommendedName>
</protein>
<evidence type="ECO:0000313" key="2">
    <source>
        <dbReference type="EMBL" id="KAG1793671.1"/>
    </source>
</evidence>
<sequence length="247" mass="27698">MSHDQMRKFYQKVINTLACIRISISTDSINATIRSLSTESQNTLQTLGKSLLASYAYDNFDVDLKSQVPLAEKSNDSLKHLTSGLLFPLQHGVTADDLKCSKELWRQSVLNSHVQLSTLPPKRSWKDLLHIHPESKDNSTPQLSRRNQFNMRMFLLDLCEHGPEYFHQFQSKIPELDAVEEIPLVKMSITAACAMDINNSTISGNICAVMELLAQGGVHDPTDTNILDNPNISQYVIFIHSDLGTGE</sequence>
<dbReference type="InterPro" id="IPR046496">
    <property type="entry name" value="DUF6589"/>
</dbReference>
<dbReference type="AlphaFoldDB" id="A0A9P7AR59"/>
<evidence type="ECO:0000313" key="3">
    <source>
        <dbReference type="Proteomes" id="UP000719766"/>
    </source>
</evidence>
<dbReference type="OrthoDB" id="4743193at2759"/>